<dbReference type="GO" id="GO:0046872">
    <property type="term" value="F:metal ion binding"/>
    <property type="evidence" value="ECO:0007669"/>
    <property type="project" value="UniProtKB-KW"/>
</dbReference>
<dbReference type="GO" id="GO:0009055">
    <property type="term" value="F:electron transfer activity"/>
    <property type="evidence" value="ECO:0007669"/>
    <property type="project" value="InterPro"/>
</dbReference>
<feature type="domain" description="Cytochrome c" evidence="6">
    <location>
        <begin position="48"/>
        <end position="144"/>
    </location>
</feature>
<evidence type="ECO:0000256" key="3">
    <source>
        <dbReference type="ARBA" id="ARBA00023004"/>
    </source>
</evidence>
<keyword evidence="3 4" id="KW-0408">Iron</keyword>
<keyword evidence="2 4" id="KW-0479">Metal-binding</keyword>
<dbReference type="InterPro" id="IPR050597">
    <property type="entry name" value="Cytochrome_c_Oxidase_Subunit"/>
</dbReference>
<evidence type="ECO:0000256" key="2">
    <source>
        <dbReference type="ARBA" id="ARBA00022723"/>
    </source>
</evidence>
<sequence>MPKTNKNIGSKNSRIWIAWIFVITLFGGYLYQQGSSPLKALANAPSPAEIEQGKKLFAQNCSSCHGVEGVGQNPESPNGGMLAEGGYLAPALNGTGHAWHHPNSVLFKTIKHGSIASDSSMRAFSNSLSDKEIVMIIHYFKSLWPDPIREKHSNLNKEEV</sequence>
<keyword evidence="5" id="KW-1133">Transmembrane helix</keyword>
<proteinExistence type="predicted"/>
<accession>E0XXM5</accession>
<dbReference type="InterPro" id="IPR036909">
    <property type="entry name" value="Cyt_c-like_dom_sf"/>
</dbReference>
<dbReference type="Gene3D" id="1.10.760.10">
    <property type="entry name" value="Cytochrome c-like domain"/>
    <property type="match status" value="1"/>
</dbReference>
<reference evidence="7" key="1">
    <citation type="journal article" date="2011" name="Environ. Microbiol.">
        <title>Time-series analyses of Monterey Bay coastal microbial picoplankton using a 'genome proxy' microarray.</title>
        <authorList>
            <person name="Rich V.I."/>
            <person name="Pham V.D."/>
            <person name="Eppley J."/>
            <person name="Shi Y."/>
            <person name="DeLong E.F."/>
        </authorList>
    </citation>
    <scope>NUCLEOTIDE SEQUENCE</scope>
</reference>
<keyword evidence="5" id="KW-0812">Transmembrane</keyword>
<evidence type="ECO:0000259" key="6">
    <source>
        <dbReference type="PROSITE" id="PS51007"/>
    </source>
</evidence>
<name>E0XXM5_9DELT</name>
<dbReference type="PANTHER" id="PTHR33751">
    <property type="entry name" value="CBB3-TYPE CYTOCHROME C OXIDASE SUBUNIT FIXP"/>
    <property type="match status" value="1"/>
</dbReference>
<dbReference type="PANTHER" id="PTHR33751:SF1">
    <property type="entry name" value="CBB3-TYPE CYTOCHROME C OXIDASE SUBUNIT FIXP"/>
    <property type="match status" value="1"/>
</dbReference>
<evidence type="ECO:0000256" key="5">
    <source>
        <dbReference type="SAM" id="Phobius"/>
    </source>
</evidence>
<dbReference type="SUPFAM" id="SSF46626">
    <property type="entry name" value="Cytochrome c"/>
    <property type="match status" value="1"/>
</dbReference>
<evidence type="ECO:0000256" key="1">
    <source>
        <dbReference type="ARBA" id="ARBA00022617"/>
    </source>
</evidence>
<dbReference type="EMBL" id="GU474912">
    <property type="protein sequence ID" value="ADI19166.1"/>
    <property type="molecule type" value="Genomic_DNA"/>
</dbReference>
<organism evidence="7">
    <name type="scientific">uncultured delta proteobacterium HF0130_05G09</name>
    <dbReference type="NCBI Taxonomy" id="710827"/>
    <lineage>
        <taxon>Bacteria</taxon>
        <taxon>Deltaproteobacteria</taxon>
        <taxon>environmental samples</taxon>
    </lineage>
</organism>
<dbReference type="Pfam" id="PF13442">
    <property type="entry name" value="Cytochrome_CBB3"/>
    <property type="match status" value="1"/>
</dbReference>
<dbReference type="PROSITE" id="PS51007">
    <property type="entry name" value="CYTC"/>
    <property type="match status" value="1"/>
</dbReference>
<dbReference type="GO" id="GO:0020037">
    <property type="term" value="F:heme binding"/>
    <property type="evidence" value="ECO:0007669"/>
    <property type="project" value="InterPro"/>
</dbReference>
<keyword evidence="1 4" id="KW-0349">Heme</keyword>
<dbReference type="AlphaFoldDB" id="E0XXM5"/>
<evidence type="ECO:0000313" key="7">
    <source>
        <dbReference type="EMBL" id="ADI19166.1"/>
    </source>
</evidence>
<protein>
    <recommendedName>
        <fullName evidence="6">Cytochrome c domain-containing protein</fullName>
    </recommendedName>
</protein>
<feature type="transmembrane region" description="Helical" evidence="5">
    <location>
        <begin position="12"/>
        <end position="31"/>
    </location>
</feature>
<keyword evidence="5" id="KW-0472">Membrane</keyword>
<dbReference type="InterPro" id="IPR009056">
    <property type="entry name" value="Cyt_c-like_dom"/>
</dbReference>
<evidence type="ECO:0000256" key="4">
    <source>
        <dbReference type="PROSITE-ProRule" id="PRU00433"/>
    </source>
</evidence>